<comment type="caution">
    <text evidence="2">The sequence shown here is derived from an EMBL/GenBank/DDBJ whole genome shotgun (WGS) entry which is preliminary data.</text>
</comment>
<keyword evidence="3" id="KW-1185">Reference proteome</keyword>
<name>A0ABS2CH95_9MICO</name>
<reference evidence="2" key="1">
    <citation type="submission" date="2021-02" db="EMBL/GenBank/DDBJ databases">
        <title>Phycicoccus sp. MQZ13P-5T, whole genome shotgun sequence.</title>
        <authorList>
            <person name="Tuo L."/>
        </authorList>
    </citation>
    <scope>NUCLEOTIDE SEQUENCE</scope>
    <source>
        <strain evidence="2">MQZ13P-5</strain>
    </source>
</reference>
<evidence type="ECO:0000313" key="2">
    <source>
        <dbReference type="EMBL" id="MBM6398818.1"/>
    </source>
</evidence>
<dbReference type="RefSeq" id="WP_204129316.1">
    <property type="nucleotide sequence ID" value="NZ_JAFDVD010000001.1"/>
</dbReference>
<gene>
    <name evidence="2" type="ORF">JQN70_00280</name>
</gene>
<feature type="region of interest" description="Disordered" evidence="1">
    <location>
        <begin position="73"/>
        <end position="108"/>
    </location>
</feature>
<protein>
    <submittedName>
        <fullName evidence="2">Uncharacterized protein</fullName>
    </submittedName>
</protein>
<dbReference type="Proteomes" id="UP001430172">
    <property type="component" value="Unassembled WGS sequence"/>
</dbReference>
<accession>A0ABS2CH95</accession>
<sequence length="190" mass="20183">MAYDALVESVRLIESRRLDVVPALSRRRRFAALAVDVAGDTAVTMFARRGVGCVWSETHVLTRREEGWHLVGGGGSSGDDDLLAPRPEVLEPPPGPPHAAGPAPYARVEGGGGVSDGVARAGRWPWSGRWIGYTELRVTAAVTSVIVGDREVLVPWHGRLVVLRGGRGGATVSLRDAAGRVLDTVRLPPS</sequence>
<feature type="compositionally biased region" description="Pro residues" evidence="1">
    <location>
        <begin position="90"/>
        <end position="99"/>
    </location>
</feature>
<evidence type="ECO:0000313" key="3">
    <source>
        <dbReference type="Proteomes" id="UP001430172"/>
    </source>
</evidence>
<evidence type="ECO:0000256" key="1">
    <source>
        <dbReference type="SAM" id="MobiDB-lite"/>
    </source>
</evidence>
<proteinExistence type="predicted"/>
<organism evidence="2 3">
    <name type="scientific">Phycicoccus sonneratiae</name>
    <dbReference type="NCBI Taxonomy" id="2807628"/>
    <lineage>
        <taxon>Bacteria</taxon>
        <taxon>Bacillati</taxon>
        <taxon>Actinomycetota</taxon>
        <taxon>Actinomycetes</taxon>
        <taxon>Micrococcales</taxon>
        <taxon>Intrasporangiaceae</taxon>
        <taxon>Phycicoccus</taxon>
    </lineage>
</organism>
<dbReference type="EMBL" id="JAFDVD010000001">
    <property type="protein sequence ID" value="MBM6398818.1"/>
    <property type="molecule type" value="Genomic_DNA"/>
</dbReference>